<dbReference type="AlphaFoldDB" id="A0A816G914"/>
<dbReference type="Proteomes" id="UP000663828">
    <property type="component" value="Unassembled WGS sequence"/>
</dbReference>
<proteinExistence type="predicted"/>
<organism evidence="2 3">
    <name type="scientific">Adineta ricciae</name>
    <name type="common">Rotifer</name>
    <dbReference type="NCBI Taxonomy" id="249248"/>
    <lineage>
        <taxon>Eukaryota</taxon>
        <taxon>Metazoa</taxon>
        <taxon>Spiralia</taxon>
        <taxon>Gnathifera</taxon>
        <taxon>Rotifera</taxon>
        <taxon>Eurotatoria</taxon>
        <taxon>Bdelloidea</taxon>
        <taxon>Adinetida</taxon>
        <taxon>Adinetidae</taxon>
        <taxon>Adineta</taxon>
    </lineage>
</organism>
<reference evidence="2" key="1">
    <citation type="submission" date="2021-02" db="EMBL/GenBank/DDBJ databases">
        <authorList>
            <person name="Nowell W R."/>
        </authorList>
    </citation>
    <scope>NUCLEOTIDE SEQUENCE</scope>
</reference>
<keyword evidence="3" id="KW-1185">Reference proteome</keyword>
<dbReference type="Proteomes" id="UP000663852">
    <property type="component" value="Unassembled WGS sequence"/>
</dbReference>
<evidence type="ECO:0000313" key="3">
    <source>
        <dbReference type="Proteomes" id="UP000663828"/>
    </source>
</evidence>
<protein>
    <submittedName>
        <fullName evidence="2">Uncharacterized protein</fullName>
    </submittedName>
</protein>
<dbReference type="EMBL" id="CAJNOJ010000075">
    <property type="protein sequence ID" value="CAF1042886.1"/>
    <property type="molecule type" value="Genomic_DNA"/>
</dbReference>
<sequence length="261" mass="29104">MDGNSKIINVPVDECAIVTDVLPRTIVPGSSIPLNSGENPPDIHIFRAGNHEKRPGILLKEPVLELVGSGPDCSTWVATTDVDSCLVVAAIFDSTSSIFIGHYSTAEIEGFGELITLYHAQQFMETIVEQICENVSLDSLKTVFLIGGWNSKPYLALQELVENIRNDEKRRCSESISSTLSKLISYIKYVHRHFNLEHRGFNNEKGELKNVLYASSESNQPAFINDVIAMSHSRAKAANIQPEPIQNDMLKRMEELKLRIH</sequence>
<accession>A0A816G914</accession>
<name>A0A816G914_ADIRI</name>
<dbReference type="EMBL" id="CAJNOR010013183">
    <property type="protein sequence ID" value="CAF1671944.1"/>
    <property type="molecule type" value="Genomic_DNA"/>
</dbReference>
<comment type="caution">
    <text evidence="2">The sequence shown here is derived from an EMBL/GenBank/DDBJ whole genome shotgun (WGS) entry which is preliminary data.</text>
</comment>
<gene>
    <name evidence="1" type="ORF">EDS130_LOCUS17018</name>
    <name evidence="2" type="ORF">XAT740_LOCUS58853</name>
</gene>
<evidence type="ECO:0000313" key="1">
    <source>
        <dbReference type="EMBL" id="CAF1042886.1"/>
    </source>
</evidence>
<evidence type="ECO:0000313" key="2">
    <source>
        <dbReference type="EMBL" id="CAF1671944.1"/>
    </source>
</evidence>